<dbReference type="SUPFAM" id="SSF53448">
    <property type="entry name" value="Nucleotide-diphospho-sugar transferases"/>
    <property type="match status" value="1"/>
</dbReference>
<feature type="domain" description="Glycosyltransferase 2-like" evidence="4">
    <location>
        <begin position="725"/>
        <end position="887"/>
    </location>
</feature>
<feature type="compositionally biased region" description="Low complexity" evidence="2">
    <location>
        <begin position="12"/>
        <end position="21"/>
    </location>
</feature>
<dbReference type="SUPFAM" id="SSF53756">
    <property type="entry name" value="UDP-Glycosyltransferase/glycogen phosphorylase"/>
    <property type="match status" value="1"/>
</dbReference>
<dbReference type="PANTHER" id="PTHR22916:SF3">
    <property type="entry name" value="UDP-GLCNAC:BETAGAL BETA-1,3-N-ACETYLGLUCOSAMINYLTRANSFERASE-LIKE PROTEIN 1"/>
    <property type="match status" value="1"/>
</dbReference>
<reference evidence="5 6" key="1">
    <citation type="submission" date="2023-08" db="EMBL/GenBank/DDBJ databases">
        <title>Implementing the SeqCode for naming new Mesorhizobium species isolated from Vachellia karroo root nodules.</title>
        <authorList>
            <person name="Van Lill M."/>
        </authorList>
    </citation>
    <scope>NUCLEOTIDE SEQUENCE [LARGE SCALE GENOMIC DNA]</scope>
    <source>
        <strain evidence="5 6">VK2B</strain>
    </source>
</reference>
<feature type="domain" description="Glycosyl transferase family 1" evidence="3">
    <location>
        <begin position="1173"/>
        <end position="1265"/>
    </location>
</feature>
<keyword evidence="5" id="KW-0328">Glycosyltransferase</keyword>
<dbReference type="Gene3D" id="3.40.50.300">
    <property type="entry name" value="P-loop containing nucleotide triphosphate hydrolases"/>
    <property type="match status" value="1"/>
</dbReference>
<organism evidence="5 6">
    <name type="scientific">Mesorhizobium humile</name>
    <dbReference type="NCBI Taxonomy" id="3072313"/>
    <lineage>
        <taxon>Bacteria</taxon>
        <taxon>Pseudomonadati</taxon>
        <taxon>Pseudomonadota</taxon>
        <taxon>Alphaproteobacteria</taxon>
        <taxon>Hyphomicrobiales</taxon>
        <taxon>Phyllobacteriaceae</taxon>
        <taxon>Mesorhizobium</taxon>
    </lineage>
</organism>
<evidence type="ECO:0000313" key="5">
    <source>
        <dbReference type="EMBL" id="MDX8484990.1"/>
    </source>
</evidence>
<dbReference type="PANTHER" id="PTHR22916">
    <property type="entry name" value="GLYCOSYLTRANSFERASE"/>
    <property type="match status" value="1"/>
</dbReference>
<dbReference type="Gene3D" id="3.90.550.10">
    <property type="entry name" value="Spore Coat Polysaccharide Biosynthesis Protein SpsA, Chain A"/>
    <property type="match status" value="1"/>
</dbReference>
<dbReference type="EMBL" id="JAVIIV010000003">
    <property type="protein sequence ID" value="MDX8484990.1"/>
    <property type="molecule type" value="Genomic_DNA"/>
</dbReference>
<dbReference type="RefSeq" id="WP_320294823.1">
    <property type="nucleotide sequence ID" value="NZ_JAVIIU010000003.1"/>
</dbReference>
<keyword evidence="6" id="KW-1185">Reference proteome</keyword>
<accession>A0ABU4YDI6</accession>
<comment type="caution">
    <text evidence="5">The sequence shown here is derived from an EMBL/GenBank/DDBJ whole genome shotgun (WGS) entry which is preliminary data.</text>
</comment>
<gene>
    <name evidence="5" type="ORF">RFM52_07290</name>
</gene>
<dbReference type="Pfam" id="PF00534">
    <property type="entry name" value="Glycos_transf_1"/>
    <property type="match status" value="1"/>
</dbReference>
<sequence>MNENPSPEQLRDASAQPADQAAPKKRAKAKPAKRTCIMVLGMHRSGTSALTRAISLLGAALPKNMLGANPTNPAGHWEPLRLIDLHEQMLAEAGSRWDDWRPFEQTDLGAARLRFYKAEIAKLIDEEYGSAPLFVLKEPRISRFVPLYAEILKQLDIDVCYVLTQRNPLAVIASLEKRDGFTSGFSALLWLRHELEAERATRGKPRVFVSYEAMLEDWRVGIDKVTKALQVAWPQPSGEAISTHFSSDHQHHSASAELLYADPRIVDWIKQAYSALKDLEADPFDAMAMAQLDTIRTSFDSFTPVFGEAFFQEIEARASISERANSQLQSLADERAAEIDRQAADLTALHQEMGEKNAQLTQQQVALQHLVDEHAADTHRRTADVEKLQAKVARKDAELAQQRDAVRRLTDELSAKAEMPTDTKEKEFAARTAELQMEVERERHRASEAEDRLRRLTQELDTLRVGHTNMLMERDEILADHRVRLEAIQDSTSWRITSPLRSIGRFAKHTSFGIGYPLSVLWKVATKRSLAPIREVRAAGIIRKSGTFDREWYLKNNPDVAGWRIDPLRHYVVFGAREGRDPNPWFSSNNYLRDNPDAARTGLNPLAHFITHSKGGLANRRSGAHGGTEALADPPAKQTPPVAHTAMILDDLPGSIYTIYRSLPLPLTVRRQISWLVSKHAPSLLRLVHWKAAAHSARRAATAAAELAVVLSKREENDASDPRFSVVIPIYDRTWELREAIGSILSQDNKSFELILVLDGSPSETVEVVNEFKNDHRVRIFSYPMPSGNAVRGRNKGILEARGEYVAFLDSDDVAINNRLSLTEAAFAETGADVVYGGWQAIVDGSRTVEGLEDGQVVFSPPCDLEMLKRVCVPCQSTVAVRREAFSASGVLKPQMEYREDHELWARMAYFGHEFVALPQVLSKLRIHAGNNELAFKANDEYWLERFEQEFQVRAPIFKKIVFVLPGVGIGGGTAVVFKHAMMLLAFGHDVTIINIGEHSDASWYPGLTVPVYKASMVDGYILRNIDALFATGWQTVDFVEQLPASRKMYFVQSDERRFVDDETTRKRIADGYHLPFEFLTEAHWIRRFLKEEFGKSAAYVPNGLDQTIFHSKGRATSARRSRKRVLLEGPINVPFKGMADAYSAIHDLDCEIWVVSSAGQPPQDWRVDRFFEGVEFGKMGEIYSSCDVFLKMSRIEGFFGPPMEAMACGCAVVVGKVTGYDEYIVDGRNALVVDTGDVAAAKDAVRRLLMDEELRAKLIDGGRKTVREWTWERSFTAMNNVISDSGK</sequence>
<evidence type="ECO:0000256" key="2">
    <source>
        <dbReference type="SAM" id="MobiDB-lite"/>
    </source>
</evidence>
<feature type="region of interest" description="Disordered" evidence="2">
    <location>
        <begin position="1"/>
        <end position="30"/>
    </location>
</feature>
<feature type="coiled-coil region" evidence="1">
    <location>
        <begin position="385"/>
        <end position="466"/>
    </location>
</feature>
<dbReference type="CDD" id="cd03801">
    <property type="entry name" value="GT4_PimA-like"/>
    <property type="match status" value="1"/>
</dbReference>
<evidence type="ECO:0000256" key="1">
    <source>
        <dbReference type="SAM" id="Coils"/>
    </source>
</evidence>
<dbReference type="Gene3D" id="3.40.50.2000">
    <property type="entry name" value="Glycogen Phosphorylase B"/>
    <property type="match status" value="1"/>
</dbReference>
<evidence type="ECO:0000313" key="6">
    <source>
        <dbReference type="Proteomes" id="UP001280156"/>
    </source>
</evidence>
<dbReference type="InterPro" id="IPR027417">
    <property type="entry name" value="P-loop_NTPase"/>
</dbReference>
<dbReference type="EC" id="2.4.-.-" evidence="5"/>
<protein>
    <submittedName>
        <fullName evidence="5">Glycosyltransferase</fullName>
        <ecNumber evidence="5">2.4.-.-</ecNumber>
    </submittedName>
</protein>
<evidence type="ECO:0000259" key="4">
    <source>
        <dbReference type="Pfam" id="PF00535"/>
    </source>
</evidence>
<evidence type="ECO:0000259" key="3">
    <source>
        <dbReference type="Pfam" id="PF00534"/>
    </source>
</evidence>
<dbReference type="GO" id="GO:0016757">
    <property type="term" value="F:glycosyltransferase activity"/>
    <property type="evidence" value="ECO:0007669"/>
    <property type="project" value="UniProtKB-KW"/>
</dbReference>
<name>A0ABU4YDI6_9HYPH</name>
<feature type="region of interest" description="Disordered" evidence="2">
    <location>
        <begin position="617"/>
        <end position="640"/>
    </location>
</feature>
<dbReference type="Gene3D" id="3.40.50.11090">
    <property type="match status" value="1"/>
</dbReference>
<dbReference type="InterPro" id="IPR001173">
    <property type="entry name" value="Glyco_trans_2-like"/>
</dbReference>
<dbReference type="SUPFAM" id="SSF52540">
    <property type="entry name" value="P-loop containing nucleoside triphosphate hydrolases"/>
    <property type="match status" value="1"/>
</dbReference>
<proteinExistence type="predicted"/>
<dbReference type="Pfam" id="PF00535">
    <property type="entry name" value="Glycos_transf_2"/>
    <property type="match status" value="1"/>
</dbReference>
<dbReference type="Proteomes" id="UP001280156">
    <property type="component" value="Unassembled WGS sequence"/>
</dbReference>
<keyword evidence="1" id="KW-0175">Coiled coil</keyword>
<dbReference type="InterPro" id="IPR029044">
    <property type="entry name" value="Nucleotide-diphossugar_trans"/>
</dbReference>
<dbReference type="InterPro" id="IPR001296">
    <property type="entry name" value="Glyco_trans_1"/>
</dbReference>
<keyword evidence="5" id="KW-0808">Transferase</keyword>